<feature type="binding site" evidence="3">
    <location>
        <position position="77"/>
    </location>
    <ligand>
        <name>Cu cation</name>
        <dbReference type="ChEBI" id="CHEBI:23378"/>
    </ligand>
</feature>
<keyword evidence="4" id="KW-1015">Disulfide bond</keyword>
<dbReference type="RefSeq" id="WP_072901121.1">
    <property type="nucleotide sequence ID" value="NZ_FQXB01000003.1"/>
</dbReference>
<evidence type="ECO:0000313" key="5">
    <source>
        <dbReference type="EMBL" id="SHH16074.1"/>
    </source>
</evidence>
<evidence type="ECO:0000256" key="4">
    <source>
        <dbReference type="PIRSR" id="PIRSR603782-2"/>
    </source>
</evidence>
<feature type="binding site" evidence="3">
    <location>
        <position position="81"/>
    </location>
    <ligand>
        <name>Cu cation</name>
        <dbReference type="ChEBI" id="CHEBI:23378"/>
    </ligand>
</feature>
<name>A0A1M5QPQ6_9RHOB</name>
<evidence type="ECO:0000313" key="6">
    <source>
        <dbReference type="Proteomes" id="UP000184074"/>
    </source>
</evidence>
<feature type="binding site" evidence="3">
    <location>
        <position position="165"/>
    </location>
    <ligand>
        <name>Cu cation</name>
        <dbReference type="ChEBI" id="CHEBI:23378"/>
    </ligand>
</feature>
<dbReference type="CDD" id="cd02968">
    <property type="entry name" value="SCO"/>
    <property type="match status" value="1"/>
</dbReference>
<keyword evidence="2 3" id="KW-0186">Copper</keyword>
<comment type="similarity">
    <text evidence="1">Belongs to the SCO1/2 family.</text>
</comment>
<evidence type="ECO:0000256" key="3">
    <source>
        <dbReference type="PIRSR" id="PIRSR603782-1"/>
    </source>
</evidence>
<gene>
    <name evidence="5" type="ORF">SAMN05444003_2248</name>
</gene>
<dbReference type="SUPFAM" id="SSF52833">
    <property type="entry name" value="Thioredoxin-like"/>
    <property type="match status" value="1"/>
</dbReference>
<dbReference type="InterPro" id="IPR036249">
    <property type="entry name" value="Thioredoxin-like_sf"/>
</dbReference>
<evidence type="ECO:0000256" key="2">
    <source>
        <dbReference type="ARBA" id="ARBA00023008"/>
    </source>
</evidence>
<dbReference type="GO" id="GO:0046872">
    <property type="term" value="F:metal ion binding"/>
    <property type="evidence" value="ECO:0007669"/>
    <property type="project" value="UniProtKB-KW"/>
</dbReference>
<dbReference type="FunFam" id="3.40.30.10:FF:000013">
    <property type="entry name" value="Blast:Protein SCO1 homolog, mitochondrial"/>
    <property type="match status" value="1"/>
</dbReference>
<dbReference type="STRING" id="1508389.SAMN05444003_2248"/>
<protein>
    <submittedName>
        <fullName evidence="5">Protein SCO1/2</fullName>
    </submittedName>
</protein>
<dbReference type="OrthoDB" id="9790194at2"/>
<dbReference type="Pfam" id="PF02630">
    <property type="entry name" value="SCO1-SenC"/>
    <property type="match status" value="1"/>
</dbReference>
<proteinExistence type="inferred from homology"/>
<dbReference type="Proteomes" id="UP000184074">
    <property type="component" value="Unassembled WGS sequence"/>
</dbReference>
<dbReference type="EMBL" id="FQXB01000003">
    <property type="protein sequence ID" value="SHH16074.1"/>
    <property type="molecule type" value="Genomic_DNA"/>
</dbReference>
<dbReference type="Gene3D" id="3.40.30.10">
    <property type="entry name" value="Glutaredoxin"/>
    <property type="match status" value="1"/>
</dbReference>
<keyword evidence="6" id="KW-1185">Reference proteome</keyword>
<keyword evidence="3" id="KW-0479">Metal-binding</keyword>
<evidence type="ECO:0000256" key="1">
    <source>
        <dbReference type="ARBA" id="ARBA00010996"/>
    </source>
</evidence>
<sequence length="200" mass="21458">MDKKIAIISATALGALLLGSVAFILRGSAYASACSASVVAGGAIGGPFTLVDESGVEVTDQDVIDAPSLIYFGYTFCPDFCPLDAQRNAVTSDILADQGLDLNTVFITIDPARDTPEVLAEYTDNFHPDMVGLTGSDEQIKAAANEYKVVYSRADDDPEFYLMNHSVFSYFVTPEDGFVDFFKNDDTPEAVAERIACHIG</sequence>
<dbReference type="PANTHER" id="PTHR12151:SF25">
    <property type="entry name" value="LINALOOL DEHYDRATASE_ISOMERASE DOMAIN-CONTAINING PROTEIN"/>
    <property type="match status" value="1"/>
</dbReference>
<dbReference type="AlphaFoldDB" id="A0A1M5QPQ6"/>
<dbReference type="PANTHER" id="PTHR12151">
    <property type="entry name" value="ELECTRON TRANSPORT PROTIN SCO1/SENC FAMILY MEMBER"/>
    <property type="match status" value="1"/>
</dbReference>
<feature type="disulfide bond" description="Redox-active" evidence="4">
    <location>
        <begin position="77"/>
        <end position="81"/>
    </location>
</feature>
<accession>A0A1M5QPQ6</accession>
<organism evidence="5 6">
    <name type="scientific">Cognatiyoonia sediminum</name>
    <dbReference type="NCBI Taxonomy" id="1508389"/>
    <lineage>
        <taxon>Bacteria</taxon>
        <taxon>Pseudomonadati</taxon>
        <taxon>Pseudomonadota</taxon>
        <taxon>Alphaproteobacteria</taxon>
        <taxon>Rhodobacterales</taxon>
        <taxon>Paracoccaceae</taxon>
        <taxon>Cognatiyoonia</taxon>
    </lineage>
</organism>
<dbReference type="InterPro" id="IPR003782">
    <property type="entry name" value="SCO1/SenC"/>
</dbReference>
<reference evidence="5 6" key="1">
    <citation type="submission" date="2016-11" db="EMBL/GenBank/DDBJ databases">
        <authorList>
            <person name="Jaros S."/>
            <person name="Januszkiewicz K."/>
            <person name="Wedrychowicz H."/>
        </authorList>
    </citation>
    <scope>NUCLEOTIDE SEQUENCE [LARGE SCALE GENOMIC DNA]</scope>
    <source>
        <strain evidence="5 6">DSM 28715</strain>
    </source>
</reference>